<sequence>MRSAALKLEAVGKRQPDSPQNWLFERIELQLEPGEFVAIRGESGLGKSTLLHIIAGLERKDAGEVSLCGQNVDSLDDDARTLLRRRQIGFVFQSFHLLPQLSARENIALPWRLNALPRRELRERVEALAEQLGIVQRLDALPRNLSGGEQQRVAVARALIHSPTLVLADEPTGSLDPERASDVLSLLGQMGTAAGAAVLMVTHSAAAAAIAQRRLEMRRDGLHPL</sequence>
<dbReference type="InterPro" id="IPR003439">
    <property type="entry name" value="ABC_transporter-like_ATP-bd"/>
</dbReference>
<dbReference type="GO" id="GO:0005524">
    <property type="term" value="F:ATP binding"/>
    <property type="evidence" value="ECO:0007669"/>
    <property type="project" value="UniProtKB-KW"/>
</dbReference>
<dbReference type="RefSeq" id="WP_215871874.1">
    <property type="nucleotide sequence ID" value="NZ_JAAXYO010000039.1"/>
</dbReference>
<comment type="caution">
    <text evidence="6">The sequence shown here is derived from an EMBL/GenBank/DDBJ whole genome shotgun (WGS) entry which is preliminary data.</text>
</comment>
<protein>
    <submittedName>
        <fullName evidence="6">ABC transporter ATP-binding protein</fullName>
    </submittedName>
</protein>
<dbReference type="SUPFAM" id="SSF52540">
    <property type="entry name" value="P-loop containing nucleoside triphosphate hydrolases"/>
    <property type="match status" value="1"/>
</dbReference>
<evidence type="ECO:0000313" key="6">
    <source>
        <dbReference type="EMBL" id="MBU2787291.1"/>
    </source>
</evidence>
<keyword evidence="2" id="KW-0813">Transport</keyword>
<keyword evidence="4 6" id="KW-0067">ATP-binding</keyword>
<evidence type="ECO:0000256" key="1">
    <source>
        <dbReference type="ARBA" id="ARBA00005417"/>
    </source>
</evidence>
<dbReference type="SMART" id="SM00382">
    <property type="entry name" value="AAA"/>
    <property type="match status" value="1"/>
</dbReference>
<evidence type="ECO:0000259" key="5">
    <source>
        <dbReference type="PROSITE" id="PS50893"/>
    </source>
</evidence>
<evidence type="ECO:0000256" key="4">
    <source>
        <dbReference type="ARBA" id="ARBA00022840"/>
    </source>
</evidence>
<dbReference type="InterPro" id="IPR017871">
    <property type="entry name" value="ABC_transporter-like_CS"/>
</dbReference>
<dbReference type="PROSITE" id="PS00211">
    <property type="entry name" value="ABC_TRANSPORTER_1"/>
    <property type="match status" value="1"/>
</dbReference>
<name>A0AAE2YNH1_9PROT</name>
<dbReference type="Proteomes" id="UP001197378">
    <property type="component" value="Unassembled WGS sequence"/>
</dbReference>
<dbReference type="AlphaFoldDB" id="A0AAE2YNH1"/>
<proteinExistence type="inferred from homology"/>
<gene>
    <name evidence="6" type="ORF">HFQ13_03535</name>
</gene>
<dbReference type="InterPro" id="IPR027417">
    <property type="entry name" value="P-loop_NTPase"/>
</dbReference>
<comment type="similarity">
    <text evidence="1">Belongs to the ABC transporter superfamily.</text>
</comment>
<dbReference type="Pfam" id="PF00005">
    <property type="entry name" value="ABC_tran"/>
    <property type="match status" value="1"/>
</dbReference>
<dbReference type="InterPro" id="IPR017911">
    <property type="entry name" value="MacB-like_ATP-bd"/>
</dbReference>
<dbReference type="Gene3D" id="3.40.50.300">
    <property type="entry name" value="P-loop containing nucleotide triphosphate hydrolases"/>
    <property type="match status" value="1"/>
</dbReference>
<dbReference type="CDD" id="cd03255">
    <property type="entry name" value="ABC_MJ0796_LolCDE_FtsE"/>
    <property type="match status" value="1"/>
</dbReference>
<dbReference type="PROSITE" id="PS50893">
    <property type="entry name" value="ABC_TRANSPORTER_2"/>
    <property type="match status" value="1"/>
</dbReference>
<evidence type="ECO:0000256" key="2">
    <source>
        <dbReference type="ARBA" id="ARBA00022448"/>
    </source>
</evidence>
<reference evidence="6" key="1">
    <citation type="journal article" date="2021" name="ISME J.">
        <title>Genomic evolution of the class Acidithiobacillia: deep-branching Proteobacteria living in extreme acidic conditions.</title>
        <authorList>
            <person name="Moya-Beltran A."/>
            <person name="Beard S."/>
            <person name="Rojas-Villalobos C."/>
            <person name="Issotta F."/>
            <person name="Gallardo Y."/>
            <person name="Ulloa R."/>
            <person name="Giaveno A."/>
            <person name="Degli Esposti M."/>
            <person name="Johnson D.B."/>
            <person name="Quatrini R."/>
        </authorList>
    </citation>
    <scope>NUCLEOTIDE SEQUENCE</scope>
    <source>
        <strain evidence="6">VAN18-1</strain>
    </source>
</reference>
<dbReference type="GO" id="GO:0016887">
    <property type="term" value="F:ATP hydrolysis activity"/>
    <property type="evidence" value="ECO:0007669"/>
    <property type="project" value="InterPro"/>
</dbReference>
<evidence type="ECO:0000256" key="3">
    <source>
        <dbReference type="ARBA" id="ARBA00022741"/>
    </source>
</evidence>
<evidence type="ECO:0000313" key="7">
    <source>
        <dbReference type="Proteomes" id="UP001197378"/>
    </source>
</evidence>
<organism evidence="6 7">
    <name type="scientific">Igneacidithiobacillus copahuensis</name>
    <dbReference type="NCBI Taxonomy" id="2724909"/>
    <lineage>
        <taxon>Bacteria</taxon>
        <taxon>Pseudomonadati</taxon>
        <taxon>Pseudomonadota</taxon>
        <taxon>Acidithiobacillia</taxon>
        <taxon>Acidithiobacillales</taxon>
        <taxon>Acidithiobacillaceae</taxon>
        <taxon>Igneacidithiobacillus</taxon>
    </lineage>
</organism>
<feature type="domain" description="ABC transporter" evidence="5">
    <location>
        <begin position="6"/>
        <end position="225"/>
    </location>
</feature>
<keyword evidence="7" id="KW-1185">Reference proteome</keyword>
<dbReference type="EMBL" id="JAAXYO010000039">
    <property type="protein sequence ID" value="MBU2787291.1"/>
    <property type="molecule type" value="Genomic_DNA"/>
</dbReference>
<dbReference type="PANTHER" id="PTHR42798:SF7">
    <property type="entry name" value="ALPHA-D-RIBOSE 1-METHYLPHOSPHONATE 5-TRIPHOSPHATE SYNTHASE SUBUNIT PHNL"/>
    <property type="match status" value="1"/>
</dbReference>
<keyword evidence="3" id="KW-0547">Nucleotide-binding</keyword>
<dbReference type="PANTHER" id="PTHR42798">
    <property type="entry name" value="LIPOPROTEIN-RELEASING SYSTEM ATP-BINDING PROTEIN LOLD"/>
    <property type="match status" value="1"/>
</dbReference>
<dbReference type="InterPro" id="IPR003593">
    <property type="entry name" value="AAA+_ATPase"/>
</dbReference>
<accession>A0AAE2YNH1</accession>